<keyword evidence="5 11" id="KW-0735">Signal-anchor</keyword>
<keyword evidence="8" id="KW-0472">Membrane</keyword>
<dbReference type="AlphaFoldDB" id="A0AAW2MP50"/>
<evidence type="ECO:0000256" key="8">
    <source>
        <dbReference type="ARBA" id="ARBA00023136"/>
    </source>
</evidence>
<feature type="compositionally biased region" description="Basic residues" evidence="12">
    <location>
        <begin position="401"/>
        <end position="416"/>
    </location>
</feature>
<evidence type="ECO:0000256" key="9">
    <source>
        <dbReference type="ARBA" id="ARBA00023180"/>
    </source>
</evidence>
<accession>A0AAW2MP50</accession>
<feature type="compositionally biased region" description="Basic and acidic residues" evidence="12">
    <location>
        <begin position="417"/>
        <end position="431"/>
    </location>
</feature>
<keyword evidence="7 11" id="KW-0333">Golgi apparatus</keyword>
<feature type="region of interest" description="Disordered" evidence="12">
    <location>
        <begin position="368"/>
        <end position="431"/>
    </location>
</feature>
<dbReference type="GO" id="GO:0071555">
    <property type="term" value="P:cell wall organization"/>
    <property type="evidence" value="ECO:0007669"/>
    <property type="project" value="UniProtKB-KW"/>
</dbReference>
<reference evidence="13" key="2">
    <citation type="journal article" date="2024" name="Plant">
        <title>Genomic evolution and insights into agronomic trait innovations of Sesamum species.</title>
        <authorList>
            <person name="Miao H."/>
            <person name="Wang L."/>
            <person name="Qu L."/>
            <person name="Liu H."/>
            <person name="Sun Y."/>
            <person name="Le M."/>
            <person name="Wang Q."/>
            <person name="Wei S."/>
            <person name="Zheng Y."/>
            <person name="Lin W."/>
            <person name="Duan Y."/>
            <person name="Cao H."/>
            <person name="Xiong S."/>
            <person name="Wang X."/>
            <person name="Wei L."/>
            <person name="Li C."/>
            <person name="Ma Q."/>
            <person name="Ju M."/>
            <person name="Zhao R."/>
            <person name="Li G."/>
            <person name="Mu C."/>
            <person name="Tian Q."/>
            <person name="Mei H."/>
            <person name="Zhang T."/>
            <person name="Gao T."/>
            <person name="Zhang H."/>
        </authorList>
    </citation>
    <scope>NUCLEOTIDE SEQUENCE</scope>
    <source>
        <strain evidence="13">KEN8</strain>
    </source>
</reference>
<dbReference type="InterPro" id="IPR005027">
    <property type="entry name" value="Glyco_trans_43"/>
</dbReference>
<dbReference type="GO" id="GO:0015018">
    <property type="term" value="F:galactosylgalactosylxylosylprotein 3-beta-glucuronosyltransferase activity"/>
    <property type="evidence" value="ECO:0007669"/>
    <property type="project" value="InterPro"/>
</dbReference>
<proteinExistence type="inferred from homology"/>
<evidence type="ECO:0000256" key="2">
    <source>
        <dbReference type="ARBA" id="ARBA00007706"/>
    </source>
</evidence>
<evidence type="ECO:0000313" key="13">
    <source>
        <dbReference type="EMBL" id="KAL0332196.1"/>
    </source>
</evidence>
<dbReference type="GO" id="GO:0000139">
    <property type="term" value="C:Golgi membrane"/>
    <property type="evidence" value="ECO:0007669"/>
    <property type="project" value="UniProtKB-SubCell"/>
</dbReference>
<evidence type="ECO:0000256" key="12">
    <source>
        <dbReference type="SAM" id="MobiDB-lite"/>
    </source>
</evidence>
<comment type="function">
    <text evidence="11">Involved in the synthesis of glucuronoxylan hemicellulose in secondary cell walls.</text>
</comment>
<evidence type="ECO:0000256" key="4">
    <source>
        <dbReference type="ARBA" id="ARBA00022692"/>
    </source>
</evidence>
<keyword evidence="10 11" id="KW-0961">Cell wall biogenesis/degradation</keyword>
<dbReference type="GO" id="GO:0042285">
    <property type="term" value="F:xylosyltransferase activity"/>
    <property type="evidence" value="ECO:0007669"/>
    <property type="project" value="TreeGrafter"/>
</dbReference>
<evidence type="ECO:0000256" key="6">
    <source>
        <dbReference type="ARBA" id="ARBA00022989"/>
    </source>
</evidence>
<evidence type="ECO:0000256" key="10">
    <source>
        <dbReference type="ARBA" id="ARBA00023316"/>
    </source>
</evidence>
<keyword evidence="6" id="KW-1133">Transmembrane helix</keyword>
<evidence type="ECO:0000256" key="3">
    <source>
        <dbReference type="ARBA" id="ARBA00022679"/>
    </source>
</evidence>
<name>A0AAW2MP50_9LAMI</name>
<reference evidence="13" key="1">
    <citation type="submission" date="2020-06" db="EMBL/GenBank/DDBJ databases">
        <authorList>
            <person name="Li T."/>
            <person name="Hu X."/>
            <person name="Zhang T."/>
            <person name="Song X."/>
            <person name="Zhang H."/>
            <person name="Dai N."/>
            <person name="Sheng W."/>
            <person name="Hou X."/>
            <person name="Wei L."/>
        </authorList>
    </citation>
    <scope>NUCLEOTIDE SEQUENCE</scope>
    <source>
        <strain evidence="13">KEN8</strain>
        <tissue evidence="13">Leaf</tissue>
    </source>
</reference>
<keyword evidence="4" id="KW-0812">Transmembrane</keyword>
<organism evidence="13">
    <name type="scientific">Sesamum calycinum</name>
    <dbReference type="NCBI Taxonomy" id="2727403"/>
    <lineage>
        <taxon>Eukaryota</taxon>
        <taxon>Viridiplantae</taxon>
        <taxon>Streptophyta</taxon>
        <taxon>Embryophyta</taxon>
        <taxon>Tracheophyta</taxon>
        <taxon>Spermatophyta</taxon>
        <taxon>Magnoliopsida</taxon>
        <taxon>eudicotyledons</taxon>
        <taxon>Gunneridae</taxon>
        <taxon>Pentapetalae</taxon>
        <taxon>asterids</taxon>
        <taxon>lamiids</taxon>
        <taxon>Lamiales</taxon>
        <taxon>Pedaliaceae</taxon>
        <taxon>Sesamum</taxon>
    </lineage>
</organism>
<dbReference type="SUPFAM" id="SSF53448">
    <property type="entry name" value="Nucleotide-diphospho-sugar transferases"/>
    <property type="match status" value="1"/>
</dbReference>
<dbReference type="EC" id="2.4.-.-" evidence="11"/>
<protein>
    <recommendedName>
        <fullName evidence="11">Glycosyltransferases</fullName>
        <ecNumber evidence="11">2.4.-.-</ecNumber>
    </recommendedName>
</protein>
<comment type="similarity">
    <text evidence="2 11">Belongs to the glycosyltransferase 43 family.</text>
</comment>
<keyword evidence="9" id="KW-0325">Glycoprotein</keyword>
<dbReference type="PANTHER" id="PTHR10896:SF17">
    <property type="entry name" value="BETA-1,4-XYLOSYLTRANSFERASE IRX14H-RELATED"/>
    <property type="match status" value="1"/>
</dbReference>
<dbReference type="GO" id="GO:0010417">
    <property type="term" value="P:glucuronoxylan biosynthetic process"/>
    <property type="evidence" value="ECO:0007669"/>
    <property type="project" value="TreeGrafter"/>
</dbReference>
<dbReference type="InterPro" id="IPR029044">
    <property type="entry name" value="Nucleotide-diphossugar_trans"/>
</dbReference>
<evidence type="ECO:0000256" key="5">
    <source>
        <dbReference type="ARBA" id="ARBA00022968"/>
    </source>
</evidence>
<comment type="caution">
    <text evidence="13">The sequence shown here is derived from an EMBL/GenBank/DDBJ whole genome shotgun (WGS) entry which is preliminary data.</text>
</comment>
<dbReference type="PANTHER" id="PTHR10896">
    <property type="entry name" value="GALACTOSYLGALACTOSYLXYLOSYLPROTEIN 3-BETA-GLUCURONOSYLTRANSFERASE BETA-1,3-GLUCURONYLTRANSFERASE"/>
    <property type="match status" value="1"/>
</dbReference>
<evidence type="ECO:0000256" key="11">
    <source>
        <dbReference type="RuleBase" id="RU363127"/>
    </source>
</evidence>
<comment type="subcellular location">
    <subcellularLocation>
        <location evidence="1 11">Golgi apparatus membrane</location>
        <topology evidence="1 11">Single-pass type II membrane protein</topology>
    </subcellularLocation>
</comment>
<dbReference type="Pfam" id="PF03360">
    <property type="entry name" value="Glyco_transf_43"/>
    <property type="match status" value="1"/>
</dbReference>
<sequence length="431" mass="47623">MKQLTALQQQGRRSNSFRNASLPLDATVDGAIKSPATIFWLVLHGLCCLISLRFSPRFSPFLNFSPPPHILGSSNKVAVASTPERNFSLGAGGSRVVVGRHGILIRPSASGSGGVEAGGATNETASLIAKSGLRTIHIGFNGKMPVLWEDRHKLESRMRLHALRIVREQRLDGIVMFADDSNMHSLELFDEIQNVKWVGAVSVGILAHSGGSEEGELPMVQRDNNEKDEKKSEVPVQGPACNSTNHLLGWHTFNTSPYLERSARYIGDRAVVLPRQLEWAGFVLNSRLVWEDKLEKPVWVKEWEDVDRDGGDVESPLSLLKDTVVSLLVAVDAKISNIVALYKPNPYNVFYLPGWIIDPPLDITVPAKRTPWPDAPPELPTSAEKGVTIPESMEKRPTKSGSRRKRSSRSKRKHSAKVLDDRLSIRHPGDN</sequence>
<gene>
    <name evidence="13" type="ORF">Scaly_2121100</name>
</gene>
<keyword evidence="3 11" id="KW-0808">Transferase</keyword>
<dbReference type="Gene3D" id="3.90.550.10">
    <property type="entry name" value="Spore Coat Polysaccharide Biosynthesis Protein SpsA, Chain A"/>
    <property type="match status" value="1"/>
</dbReference>
<evidence type="ECO:0000256" key="7">
    <source>
        <dbReference type="ARBA" id="ARBA00023034"/>
    </source>
</evidence>
<evidence type="ECO:0000256" key="1">
    <source>
        <dbReference type="ARBA" id="ARBA00004323"/>
    </source>
</evidence>
<dbReference type="GO" id="GO:0009834">
    <property type="term" value="P:plant-type secondary cell wall biogenesis"/>
    <property type="evidence" value="ECO:0007669"/>
    <property type="project" value="TreeGrafter"/>
</dbReference>
<dbReference type="EMBL" id="JACGWM010000013">
    <property type="protein sequence ID" value="KAL0332196.1"/>
    <property type="molecule type" value="Genomic_DNA"/>
</dbReference>